<dbReference type="Pfam" id="PF02633">
    <property type="entry name" value="Creatininase"/>
    <property type="match status" value="1"/>
</dbReference>
<evidence type="ECO:0000313" key="6">
    <source>
        <dbReference type="EMBL" id="OPC79552.1"/>
    </source>
</evidence>
<proteinExistence type="inferred from homology"/>
<protein>
    <submittedName>
        <fullName evidence="6">Creatininase</fullName>
    </submittedName>
</protein>
<evidence type="ECO:0000256" key="1">
    <source>
        <dbReference type="ARBA" id="ARBA00001947"/>
    </source>
</evidence>
<dbReference type="PANTHER" id="PTHR35005:SF1">
    <property type="entry name" value="2-AMINO-5-FORMYLAMINO-6-RIBOSYLAMINOPYRIMIDIN-4(3H)-ONE 5'-MONOPHOSPHATE DEFORMYLASE"/>
    <property type="match status" value="1"/>
</dbReference>
<dbReference type="STRING" id="159449.B4N89_00050"/>
<dbReference type="OrthoDB" id="9801445at2"/>
<dbReference type="InterPro" id="IPR031034">
    <property type="entry name" value="Creatininase"/>
</dbReference>
<dbReference type="GO" id="GO:0016811">
    <property type="term" value="F:hydrolase activity, acting on carbon-nitrogen (but not peptide) bonds, in linear amides"/>
    <property type="evidence" value="ECO:0007669"/>
    <property type="project" value="TreeGrafter"/>
</dbReference>
<gene>
    <name evidence="6" type="ORF">B4N89_00050</name>
</gene>
<organism evidence="6 7">
    <name type="scientific">Embleya scabrispora</name>
    <dbReference type="NCBI Taxonomy" id="159449"/>
    <lineage>
        <taxon>Bacteria</taxon>
        <taxon>Bacillati</taxon>
        <taxon>Actinomycetota</taxon>
        <taxon>Actinomycetes</taxon>
        <taxon>Kitasatosporales</taxon>
        <taxon>Streptomycetaceae</taxon>
        <taxon>Embleya</taxon>
    </lineage>
</organism>
<keyword evidence="3" id="KW-0378">Hydrolase</keyword>
<dbReference type="AlphaFoldDB" id="A0A1T3NSA7"/>
<dbReference type="Proteomes" id="UP000190037">
    <property type="component" value="Unassembled WGS sequence"/>
</dbReference>
<keyword evidence="4" id="KW-0862">Zinc</keyword>
<dbReference type="GO" id="GO:0009231">
    <property type="term" value="P:riboflavin biosynthetic process"/>
    <property type="evidence" value="ECO:0007669"/>
    <property type="project" value="TreeGrafter"/>
</dbReference>
<dbReference type="GO" id="GO:0046872">
    <property type="term" value="F:metal ion binding"/>
    <property type="evidence" value="ECO:0007669"/>
    <property type="project" value="UniProtKB-KW"/>
</dbReference>
<evidence type="ECO:0000256" key="3">
    <source>
        <dbReference type="ARBA" id="ARBA00022801"/>
    </source>
</evidence>
<dbReference type="NCBIfam" id="TIGR04448">
    <property type="entry name" value="creatininase"/>
    <property type="match status" value="1"/>
</dbReference>
<dbReference type="GO" id="GO:0047789">
    <property type="term" value="F:creatininase activity"/>
    <property type="evidence" value="ECO:0007669"/>
    <property type="project" value="InterPro"/>
</dbReference>
<evidence type="ECO:0000313" key="7">
    <source>
        <dbReference type="Proteomes" id="UP000190037"/>
    </source>
</evidence>
<dbReference type="PANTHER" id="PTHR35005">
    <property type="entry name" value="3-DEHYDRO-SCYLLO-INOSOSE HYDROLASE"/>
    <property type="match status" value="1"/>
</dbReference>
<name>A0A1T3NSA7_9ACTN</name>
<dbReference type="RefSeq" id="WP_078973817.1">
    <property type="nucleotide sequence ID" value="NZ_MWQN01000001.1"/>
</dbReference>
<reference evidence="6 7" key="1">
    <citation type="submission" date="2017-03" db="EMBL/GenBank/DDBJ databases">
        <title>Draft genome sequence of Streptomyces scabrisporus NF3, endophyte isolated from Amphipterygium adstringens.</title>
        <authorList>
            <person name="Vazquez M."/>
            <person name="Ceapa C.D."/>
            <person name="Rodriguez Luna D."/>
            <person name="Sanchez Esquivel S."/>
        </authorList>
    </citation>
    <scope>NUCLEOTIDE SEQUENCE [LARGE SCALE GENOMIC DNA]</scope>
    <source>
        <strain evidence="6 7">NF3</strain>
    </source>
</reference>
<dbReference type="InterPro" id="IPR024087">
    <property type="entry name" value="Creatininase-like_sf"/>
</dbReference>
<evidence type="ECO:0000256" key="4">
    <source>
        <dbReference type="ARBA" id="ARBA00022833"/>
    </source>
</evidence>
<dbReference type="GO" id="GO:0006602">
    <property type="term" value="P:creatinine catabolic process"/>
    <property type="evidence" value="ECO:0007669"/>
    <property type="project" value="InterPro"/>
</dbReference>
<dbReference type="GO" id="GO:0006601">
    <property type="term" value="P:creatine biosynthetic process"/>
    <property type="evidence" value="ECO:0007669"/>
    <property type="project" value="InterPro"/>
</dbReference>
<evidence type="ECO:0000256" key="2">
    <source>
        <dbReference type="ARBA" id="ARBA00022723"/>
    </source>
</evidence>
<keyword evidence="2" id="KW-0479">Metal-binding</keyword>
<comment type="cofactor">
    <cofactor evidence="1">
        <name>Zn(2+)</name>
        <dbReference type="ChEBI" id="CHEBI:29105"/>
    </cofactor>
</comment>
<dbReference type="SUPFAM" id="SSF102215">
    <property type="entry name" value="Creatininase"/>
    <property type="match status" value="1"/>
</dbReference>
<keyword evidence="7" id="KW-1185">Reference proteome</keyword>
<dbReference type="EMBL" id="MWQN01000001">
    <property type="protein sequence ID" value="OPC79552.1"/>
    <property type="molecule type" value="Genomic_DNA"/>
</dbReference>
<dbReference type="InterPro" id="IPR003785">
    <property type="entry name" value="Creatininase/forma_Hydrolase"/>
</dbReference>
<sequence>MTDRTRLRDLTGPEIAARAAHEVLFLPLGSIEQHGPHLPVDTDTHIAERFAAAVCARVGGLVAPGYAYGSRSRPISGGGERFPGTVSLSAATHSALVNDLVVNYARHGHRRIVLVNGHFENTAPAVEGVDLALERGADARVLMVNWWEVIGADALDRIFAGDFPGWEAEHAGIVETSLMMHLDPTRVHTDAISPLTVEITPPPYTVLPERPGLVDPSGVLRTAHGSSAAIGEAIFEGAADAIAAVVRTEFGVAGGVER</sequence>
<accession>A0A1T3NSA7</accession>
<dbReference type="Gene3D" id="3.40.50.10310">
    <property type="entry name" value="Creatininase"/>
    <property type="match status" value="1"/>
</dbReference>
<comment type="caution">
    <text evidence="6">The sequence shown here is derived from an EMBL/GenBank/DDBJ whole genome shotgun (WGS) entry which is preliminary data.</text>
</comment>
<evidence type="ECO:0000256" key="5">
    <source>
        <dbReference type="ARBA" id="ARBA00024029"/>
    </source>
</evidence>
<comment type="similarity">
    <text evidence="5">Belongs to the creatininase superfamily.</text>
</comment>